<sequence>MCGIAGFFHPKGIYQNNSLRFKERLSAMGAAVKRRGPDDEGIWLGNFMGLSHRRLSIIDPEGGRQPMANAYKDGFCAIAYNGELYNTKEIKKDLLSRGCRFKTSSDTEVILVGYMEYGTDFVKRLNGIFAIAIADTSCQTLFLFRDRVGVKPLFYTVTHEGEVIFGSELKALFALPEISPRLDIAGANEIFSLGPARTDCCGVLKDIREVRPGHFLTVNSSGLCEETYWKLESRPHTDSWEQTVEKTAFLVTDSIRRQMVSDVPICAFLSGGLDSSLVSAVCAAELRKNGRKLTTFSFDFTGNDLYFRSNDFQPTRDRPYAEEMADYLKTDHHFLECGSLTLEKRLSDSVLAHDLPAMGDIDSSLLQFCSMVKDHCKVALTGECADEIFGGYPWFHKESCLRANTFPWTMDLAPRKLLLKDDFLAVLHMDEYVKNAYEHSLARTPRCPEDTPLEARRREISWLNLNWFMRTLLERMDRTSMYCGLEARVPFADHRIIEYLWNVPWEMKAKDGVAKGLLRHAAKGLLPEEVLWRKKSPYPKTYDKKYEVLLAGQVRELIHDPSAPVMEFLDQKKVETFLKSPSDYGKPWYGQLMAGPQMMAYILQVNFWLSHYGIKTLIS</sequence>
<evidence type="ECO:0000313" key="11">
    <source>
        <dbReference type="Proteomes" id="UP001600894"/>
    </source>
</evidence>
<dbReference type="InterPro" id="IPR006426">
    <property type="entry name" value="Asn_synth_AEB"/>
</dbReference>
<dbReference type="CDD" id="cd01991">
    <property type="entry name" value="Asn_synthase_B_C"/>
    <property type="match status" value="1"/>
</dbReference>
<keyword evidence="7" id="KW-0315">Glutamine amidotransferase</keyword>
<dbReference type="EMBL" id="BAABXL010000001">
    <property type="protein sequence ID" value="GAA6269017.1"/>
    <property type="molecule type" value="Genomic_DNA"/>
</dbReference>
<dbReference type="NCBIfam" id="TIGR01536">
    <property type="entry name" value="asn_synth_AEB"/>
    <property type="match status" value="1"/>
</dbReference>
<dbReference type="InterPro" id="IPR001962">
    <property type="entry name" value="Asn_synthase"/>
</dbReference>
<evidence type="ECO:0000256" key="5">
    <source>
        <dbReference type="ARBA" id="ARBA00022840"/>
    </source>
</evidence>
<keyword evidence="4" id="KW-0547">Nucleotide-binding</keyword>
<gene>
    <name evidence="10" type="primary">asnB</name>
    <name evidence="10" type="ORF">F130042H8_20770</name>
</gene>
<dbReference type="EC" id="6.3.5.4" evidence="3"/>
<protein>
    <recommendedName>
        <fullName evidence="3">asparagine synthase (glutamine-hydrolyzing)</fullName>
        <ecNumber evidence="3">6.3.5.4</ecNumber>
    </recommendedName>
</protein>
<dbReference type="CDD" id="cd00712">
    <property type="entry name" value="AsnB"/>
    <property type="match status" value="1"/>
</dbReference>
<dbReference type="Gene3D" id="3.60.20.10">
    <property type="entry name" value="Glutamine Phosphoribosylpyrophosphate, subunit 1, domain 1"/>
    <property type="match status" value="1"/>
</dbReference>
<proteinExistence type="inferred from homology"/>
<dbReference type="Gene3D" id="3.40.50.620">
    <property type="entry name" value="HUPs"/>
    <property type="match status" value="1"/>
</dbReference>
<dbReference type="PANTHER" id="PTHR43284:SF1">
    <property type="entry name" value="ASPARAGINE SYNTHETASE"/>
    <property type="match status" value="1"/>
</dbReference>
<accession>A0ABQ0AYB2</accession>
<dbReference type="SUPFAM" id="SSF52402">
    <property type="entry name" value="Adenine nucleotide alpha hydrolases-like"/>
    <property type="match status" value="1"/>
</dbReference>
<dbReference type="SUPFAM" id="SSF56235">
    <property type="entry name" value="N-terminal nucleophile aminohydrolases (Ntn hydrolases)"/>
    <property type="match status" value="1"/>
</dbReference>
<comment type="pathway">
    <text evidence="1">Amino-acid biosynthesis; L-asparagine biosynthesis; L-asparagine from L-aspartate (L-Gln route): step 1/1.</text>
</comment>
<organism evidence="10 11">
    <name type="scientific">Enterocloster alcoholdehydrogenati</name>
    <dbReference type="NCBI Taxonomy" id="2547410"/>
    <lineage>
        <taxon>Bacteria</taxon>
        <taxon>Bacillati</taxon>
        <taxon>Bacillota</taxon>
        <taxon>Clostridia</taxon>
        <taxon>Lachnospirales</taxon>
        <taxon>Lachnospiraceae</taxon>
        <taxon>Enterocloster</taxon>
    </lineage>
</organism>
<dbReference type="InterPro" id="IPR051786">
    <property type="entry name" value="ASN_synthetase/amidase"/>
</dbReference>
<dbReference type="Pfam" id="PF13537">
    <property type="entry name" value="GATase_7"/>
    <property type="match status" value="1"/>
</dbReference>
<evidence type="ECO:0000256" key="1">
    <source>
        <dbReference type="ARBA" id="ARBA00005187"/>
    </source>
</evidence>
<evidence type="ECO:0000313" key="10">
    <source>
        <dbReference type="EMBL" id="GAA6269017.1"/>
    </source>
</evidence>
<dbReference type="PANTHER" id="PTHR43284">
    <property type="entry name" value="ASPARAGINE SYNTHETASE (GLUTAMINE-HYDROLYZING)"/>
    <property type="match status" value="1"/>
</dbReference>
<feature type="domain" description="Glutamine amidotransferase type-2" evidence="9">
    <location>
        <begin position="2"/>
        <end position="221"/>
    </location>
</feature>
<keyword evidence="5" id="KW-0067">ATP-binding</keyword>
<keyword evidence="6" id="KW-0028">Amino-acid biosynthesis</keyword>
<dbReference type="RefSeq" id="WP_390469919.1">
    <property type="nucleotide sequence ID" value="NZ_BAABXL010000001.1"/>
</dbReference>
<keyword evidence="6" id="KW-0061">Asparagine biosynthesis</keyword>
<name>A0ABQ0AYB2_9FIRM</name>
<evidence type="ECO:0000256" key="8">
    <source>
        <dbReference type="ARBA" id="ARBA00048741"/>
    </source>
</evidence>
<evidence type="ECO:0000259" key="9">
    <source>
        <dbReference type="PROSITE" id="PS51278"/>
    </source>
</evidence>
<comment type="catalytic activity">
    <reaction evidence="8">
        <text>L-aspartate + L-glutamine + ATP + H2O = L-asparagine + L-glutamate + AMP + diphosphate + H(+)</text>
        <dbReference type="Rhea" id="RHEA:12228"/>
        <dbReference type="ChEBI" id="CHEBI:15377"/>
        <dbReference type="ChEBI" id="CHEBI:15378"/>
        <dbReference type="ChEBI" id="CHEBI:29985"/>
        <dbReference type="ChEBI" id="CHEBI:29991"/>
        <dbReference type="ChEBI" id="CHEBI:30616"/>
        <dbReference type="ChEBI" id="CHEBI:33019"/>
        <dbReference type="ChEBI" id="CHEBI:58048"/>
        <dbReference type="ChEBI" id="CHEBI:58359"/>
        <dbReference type="ChEBI" id="CHEBI:456215"/>
        <dbReference type="EC" id="6.3.5.4"/>
    </reaction>
</comment>
<comment type="caution">
    <text evidence="10">The sequence shown here is derived from an EMBL/GenBank/DDBJ whole genome shotgun (WGS) entry which is preliminary data.</text>
</comment>
<keyword evidence="11" id="KW-1185">Reference proteome</keyword>
<dbReference type="InterPro" id="IPR029055">
    <property type="entry name" value="Ntn_hydrolases_N"/>
</dbReference>
<dbReference type="Pfam" id="PF00733">
    <property type="entry name" value="Asn_synthase"/>
    <property type="match status" value="1"/>
</dbReference>
<dbReference type="PIRSF" id="PIRSF001589">
    <property type="entry name" value="Asn_synthetase_glu-h"/>
    <property type="match status" value="1"/>
</dbReference>
<evidence type="ECO:0000256" key="7">
    <source>
        <dbReference type="ARBA" id="ARBA00022962"/>
    </source>
</evidence>
<dbReference type="Proteomes" id="UP001600894">
    <property type="component" value="Unassembled WGS sequence"/>
</dbReference>
<dbReference type="InterPro" id="IPR017932">
    <property type="entry name" value="GATase_2_dom"/>
</dbReference>
<evidence type="ECO:0000256" key="3">
    <source>
        <dbReference type="ARBA" id="ARBA00012737"/>
    </source>
</evidence>
<evidence type="ECO:0000256" key="4">
    <source>
        <dbReference type="ARBA" id="ARBA00022741"/>
    </source>
</evidence>
<evidence type="ECO:0000256" key="6">
    <source>
        <dbReference type="ARBA" id="ARBA00022888"/>
    </source>
</evidence>
<dbReference type="InterPro" id="IPR014729">
    <property type="entry name" value="Rossmann-like_a/b/a_fold"/>
</dbReference>
<dbReference type="InterPro" id="IPR033738">
    <property type="entry name" value="AsnB_N"/>
</dbReference>
<comment type="similarity">
    <text evidence="2">Belongs to the asparagine synthetase family.</text>
</comment>
<dbReference type="PROSITE" id="PS51278">
    <property type="entry name" value="GATASE_TYPE_2"/>
    <property type="match status" value="1"/>
</dbReference>
<reference evidence="10 11" key="1">
    <citation type="submission" date="2024-04" db="EMBL/GenBank/DDBJ databases">
        <title>Defined microbial consortia suppress multidrug-resistant proinflammatory Enterobacteriaceae via ecological control.</title>
        <authorList>
            <person name="Furuichi M."/>
            <person name="Kawaguchi T."/>
            <person name="Pust M."/>
            <person name="Yasuma K."/>
            <person name="Plichta D."/>
            <person name="Hasegawa N."/>
            <person name="Ohya T."/>
            <person name="Bhattarai S."/>
            <person name="Sasajima S."/>
            <person name="Aoto Y."/>
            <person name="Tuganbaev T."/>
            <person name="Yaginuma M."/>
            <person name="Ueda M."/>
            <person name="Okahashi N."/>
            <person name="Amafuji K."/>
            <person name="Kiridooshi Y."/>
            <person name="Sugita K."/>
            <person name="Strazar M."/>
            <person name="Skelly A."/>
            <person name="Suda W."/>
            <person name="Hattori M."/>
            <person name="Nakamoto N."/>
            <person name="Caballero S."/>
            <person name="Norman J."/>
            <person name="Olle B."/>
            <person name="Tanoue T."/>
            <person name="Arita M."/>
            <person name="Bucci V."/>
            <person name="Atarashi K."/>
            <person name="Xavier R."/>
            <person name="Honda K."/>
        </authorList>
    </citation>
    <scope>NUCLEOTIDE SEQUENCE [LARGE SCALE GENOMIC DNA]</scope>
    <source>
        <strain evidence="11">f13</strain>
    </source>
</reference>
<evidence type="ECO:0000256" key="2">
    <source>
        <dbReference type="ARBA" id="ARBA00005752"/>
    </source>
</evidence>